<dbReference type="Proteomes" id="UP000786183">
    <property type="component" value="Unassembled WGS sequence"/>
</dbReference>
<evidence type="ECO:0000256" key="2">
    <source>
        <dbReference type="ARBA" id="ARBA00022980"/>
    </source>
</evidence>
<gene>
    <name evidence="5" type="ORF">AVCANL283_04040</name>
</gene>
<feature type="domain" description="S1 motif" evidence="4">
    <location>
        <begin position="28"/>
        <end position="93"/>
    </location>
</feature>
<comment type="caution">
    <text evidence="5">The sequence shown here is derived from an EMBL/GenBank/DDBJ whole genome shotgun (WGS) entry which is preliminary data.</text>
</comment>
<dbReference type="InterPro" id="IPR035104">
    <property type="entry name" value="Ribosomal_protein_S1-like"/>
</dbReference>
<dbReference type="SMART" id="SM00316">
    <property type="entry name" value="S1"/>
    <property type="match status" value="6"/>
</dbReference>
<reference evidence="5 6" key="1">
    <citation type="submission" date="2020-07" db="EMBL/GenBank/DDBJ databases">
        <title>Transfer of Campylobacter canadensis to the novel genus Avispirillum gen. nov., that also includes two novel species recovered from migratory waterfowl: Avispirillum anseris sp. nov. and Avispirillum brantae sp. nov.</title>
        <authorList>
            <person name="Miller W.G."/>
            <person name="Chapman M.H."/>
            <person name="Yee E."/>
            <person name="Inglis G.D."/>
        </authorList>
    </citation>
    <scope>NUCLEOTIDE SEQUENCE [LARGE SCALE GENOMIC DNA]</scope>
    <source>
        <strain evidence="5 6">L283</strain>
    </source>
</reference>
<evidence type="ECO:0000259" key="4">
    <source>
        <dbReference type="PROSITE" id="PS50126"/>
    </source>
</evidence>
<keyword evidence="2 5" id="KW-0689">Ribosomal protein</keyword>
<feature type="domain" description="S1 motif" evidence="4">
    <location>
        <begin position="279"/>
        <end position="349"/>
    </location>
</feature>
<evidence type="ECO:0000313" key="5">
    <source>
        <dbReference type="EMBL" id="MBZ7987283.1"/>
    </source>
</evidence>
<dbReference type="NCBIfam" id="NF004956">
    <property type="entry name" value="PRK06299.1-6"/>
    <property type="match status" value="1"/>
</dbReference>
<evidence type="ECO:0000313" key="6">
    <source>
        <dbReference type="Proteomes" id="UP000786183"/>
    </source>
</evidence>
<dbReference type="RefSeq" id="WP_224325291.1">
    <property type="nucleotide sequence ID" value="NZ_JACGBB010000006.1"/>
</dbReference>
<organism evidence="5 6">
    <name type="scientific">Campylobacter canadensis</name>
    <dbReference type="NCBI Taxonomy" id="449520"/>
    <lineage>
        <taxon>Bacteria</taxon>
        <taxon>Pseudomonadati</taxon>
        <taxon>Campylobacterota</taxon>
        <taxon>Epsilonproteobacteria</taxon>
        <taxon>Campylobacterales</taxon>
        <taxon>Campylobacteraceae</taxon>
        <taxon>Campylobacter</taxon>
    </lineage>
</organism>
<comment type="similarity">
    <text evidence="1">Belongs to the bacterial ribosomal protein bS1 family.</text>
</comment>
<dbReference type="Pfam" id="PF00575">
    <property type="entry name" value="S1"/>
    <property type="match status" value="4"/>
</dbReference>
<dbReference type="InterPro" id="IPR003029">
    <property type="entry name" value="S1_domain"/>
</dbReference>
<dbReference type="PANTHER" id="PTHR10724:SF7">
    <property type="entry name" value="SMALL RIBOSOMAL SUBUNIT PROTEIN BS1C"/>
    <property type="match status" value="1"/>
</dbReference>
<dbReference type="PROSITE" id="PS50126">
    <property type="entry name" value="S1"/>
    <property type="match status" value="5"/>
</dbReference>
<proteinExistence type="inferred from homology"/>
<keyword evidence="6" id="KW-1185">Reference proteome</keyword>
<evidence type="ECO:0000256" key="3">
    <source>
        <dbReference type="ARBA" id="ARBA00023274"/>
    </source>
</evidence>
<name>A0ABS7WRW9_9BACT</name>
<dbReference type="EMBL" id="JACGBB010000006">
    <property type="protein sequence ID" value="MBZ7987283.1"/>
    <property type="molecule type" value="Genomic_DNA"/>
</dbReference>
<evidence type="ECO:0000256" key="1">
    <source>
        <dbReference type="ARBA" id="ARBA00006767"/>
    </source>
</evidence>
<dbReference type="PANTHER" id="PTHR10724">
    <property type="entry name" value="30S RIBOSOMAL PROTEIN S1"/>
    <property type="match status" value="1"/>
</dbReference>
<feature type="domain" description="S1 motif" evidence="4">
    <location>
        <begin position="451"/>
        <end position="511"/>
    </location>
</feature>
<dbReference type="SUPFAM" id="SSF50249">
    <property type="entry name" value="Nucleic acid-binding proteins"/>
    <property type="match status" value="5"/>
</dbReference>
<accession>A0ABS7WRW9</accession>
<feature type="domain" description="S1 motif" evidence="4">
    <location>
        <begin position="366"/>
        <end position="434"/>
    </location>
</feature>
<sequence>MAKVNGAEQMEDFAKLLEEFDNGGDENTSIIDGIIVDIVNDEVLVDIKDKTEGVLNIDEITKDNKLIFNKGDSIKVAIIGSSAGRKRLSYKKAIRKEKTLNFIAQYDENTDYPAFEVRCISSNSNGFNVIDANEVEYFLPKSQNITKDRNLNGKKFKVKILKVNSDNVIVSRKKVSDEERKRKKELIDSIINGEQIKDGVVRKITSYGMFVDIGGIDGLVHYSEISYKGPVNPSSLYKEGDSVKVKIVNYDENKKHISLSIKSALNDPWEEIKDNLEVGDVLKVVVSNIENYGAFVDLGNDIEGFLHISEISWDKNIKNPKEYLKEGQEIEVEVIEIDFEQRRLRVSLRTLLPKPFDEFTTNFNEGDVVEGVVSTITNFGAFVKIGNIDGLLHNDDISWERAVSAKDSFKAGDSLKVKIRKIDPINSKISLSIKHLEESPVSLYLKEHKIGDIVEGKVSDIKDFGIFVSLSDNVDGFIKKEDLSDTDVQVGDSIKAALVNAKNGKIRLSVKRMDILKTREDLDKINSNDKITIGDIIKDQLN</sequence>
<feature type="domain" description="S1 motif" evidence="4">
    <location>
        <begin position="193"/>
        <end position="262"/>
    </location>
</feature>
<dbReference type="InterPro" id="IPR050437">
    <property type="entry name" value="Ribos_protein_bS1-like"/>
</dbReference>
<protein>
    <submittedName>
        <fullName evidence="5">30S ribosomal protein S1</fullName>
    </submittedName>
</protein>
<dbReference type="Gene3D" id="2.40.50.140">
    <property type="entry name" value="Nucleic acid-binding proteins"/>
    <property type="match status" value="5"/>
</dbReference>
<keyword evidence="3" id="KW-0687">Ribonucleoprotein</keyword>
<dbReference type="GO" id="GO:0005840">
    <property type="term" value="C:ribosome"/>
    <property type="evidence" value="ECO:0007669"/>
    <property type="project" value="UniProtKB-KW"/>
</dbReference>
<dbReference type="InterPro" id="IPR012340">
    <property type="entry name" value="NA-bd_OB-fold"/>
</dbReference>
<dbReference type="PRINTS" id="PR00681">
    <property type="entry name" value="RIBOSOMALS1"/>
</dbReference>